<dbReference type="PROSITE" id="PS51123">
    <property type="entry name" value="OMPA_2"/>
    <property type="match status" value="1"/>
</dbReference>
<dbReference type="Pfam" id="PF00691">
    <property type="entry name" value="OmpA"/>
    <property type="match status" value="1"/>
</dbReference>
<feature type="chain" id="PRO_5015623307" evidence="5">
    <location>
        <begin position="20"/>
        <end position="178"/>
    </location>
</feature>
<dbReference type="InterPro" id="IPR006665">
    <property type="entry name" value="OmpA-like"/>
</dbReference>
<evidence type="ECO:0000313" key="7">
    <source>
        <dbReference type="EMBL" id="PTW62771.1"/>
    </source>
</evidence>
<keyword evidence="3" id="KW-0998">Cell outer membrane</keyword>
<dbReference type="SUPFAM" id="SSF103088">
    <property type="entry name" value="OmpA-like"/>
    <property type="match status" value="1"/>
</dbReference>
<gene>
    <name evidence="7" type="ORF">C8N35_101819</name>
</gene>
<dbReference type="InterPro" id="IPR036737">
    <property type="entry name" value="OmpA-like_sf"/>
</dbReference>
<organism evidence="7 8">
    <name type="scientific">Breoghania corrubedonensis</name>
    <dbReference type="NCBI Taxonomy" id="665038"/>
    <lineage>
        <taxon>Bacteria</taxon>
        <taxon>Pseudomonadati</taxon>
        <taxon>Pseudomonadota</taxon>
        <taxon>Alphaproteobacteria</taxon>
        <taxon>Hyphomicrobiales</taxon>
        <taxon>Stappiaceae</taxon>
        <taxon>Breoghania</taxon>
    </lineage>
</organism>
<dbReference type="InterPro" id="IPR006664">
    <property type="entry name" value="OMP_bac"/>
</dbReference>
<name>A0A2T5VG88_9HYPH</name>
<reference evidence="7 8" key="1">
    <citation type="submission" date="2018-04" db="EMBL/GenBank/DDBJ databases">
        <title>Genomic Encyclopedia of Archaeal and Bacterial Type Strains, Phase II (KMG-II): from individual species to whole genera.</title>
        <authorList>
            <person name="Goeker M."/>
        </authorList>
    </citation>
    <scope>NUCLEOTIDE SEQUENCE [LARGE SCALE GENOMIC DNA]</scope>
    <source>
        <strain evidence="7 8">DSM 23382</strain>
    </source>
</reference>
<feature type="domain" description="OmpA-like" evidence="6">
    <location>
        <begin position="55"/>
        <end position="172"/>
    </location>
</feature>
<keyword evidence="7" id="KW-0449">Lipoprotein</keyword>
<comment type="caution">
    <text evidence="7">The sequence shown here is derived from an EMBL/GenBank/DDBJ whole genome shotgun (WGS) entry which is preliminary data.</text>
</comment>
<dbReference type="Proteomes" id="UP000244081">
    <property type="component" value="Unassembled WGS sequence"/>
</dbReference>
<evidence type="ECO:0000256" key="1">
    <source>
        <dbReference type="ARBA" id="ARBA00004442"/>
    </source>
</evidence>
<comment type="subcellular location">
    <subcellularLocation>
        <location evidence="1">Cell outer membrane</location>
    </subcellularLocation>
</comment>
<evidence type="ECO:0000256" key="2">
    <source>
        <dbReference type="ARBA" id="ARBA00023136"/>
    </source>
</evidence>
<dbReference type="PROSITE" id="PS51257">
    <property type="entry name" value="PROKAR_LIPOPROTEIN"/>
    <property type="match status" value="1"/>
</dbReference>
<evidence type="ECO:0000256" key="4">
    <source>
        <dbReference type="PROSITE-ProRule" id="PRU00473"/>
    </source>
</evidence>
<keyword evidence="2 4" id="KW-0472">Membrane</keyword>
<dbReference type="RefSeq" id="WP_342753477.1">
    <property type="nucleotide sequence ID" value="NZ_QAYG01000001.1"/>
</dbReference>
<evidence type="ECO:0000256" key="5">
    <source>
        <dbReference type="SAM" id="SignalP"/>
    </source>
</evidence>
<dbReference type="PANTHER" id="PTHR30329:SF21">
    <property type="entry name" value="LIPOPROTEIN YIAD-RELATED"/>
    <property type="match status" value="1"/>
</dbReference>
<dbReference type="PRINTS" id="PR01021">
    <property type="entry name" value="OMPADOMAIN"/>
</dbReference>
<protein>
    <submittedName>
        <fullName evidence="7">Peptidoglycan-associated lipoprotein</fullName>
    </submittedName>
</protein>
<proteinExistence type="predicted"/>
<dbReference type="InterPro" id="IPR050330">
    <property type="entry name" value="Bact_OuterMem_StrucFunc"/>
</dbReference>
<keyword evidence="5" id="KW-0732">Signal</keyword>
<dbReference type="CDD" id="cd07185">
    <property type="entry name" value="OmpA_C-like"/>
    <property type="match status" value="1"/>
</dbReference>
<keyword evidence="8" id="KW-1185">Reference proteome</keyword>
<evidence type="ECO:0000256" key="3">
    <source>
        <dbReference type="ARBA" id="ARBA00023237"/>
    </source>
</evidence>
<dbReference type="Gene3D" id="3.30.1330.60">
    <property type="entry name" value="OmpA-like domain"/>
    <property type="match status" value="1"/>
</dbReference>
<evidence type="ECO:0000259" key="6">
    <source>
        <dbReference type="PROSITE" id="PS51123"/>
    </source>
</evidence>
<dbReference type="GO" id="GO:0009279">
    <property type="term" value="C:cell outer membrane"/>
    <property type="evidence" value="ECO:0007669"/>
    <property type="project" value="UniProtKB-SubCell"/>
</dbReference>
<dbReference type="AlphaFoldDB" id="A0A2T5VG88"/>
<evidence type="ECO:0000313" key="8">
    <source>
        <dbReference type="Proteomes" id="UP000244081"/>
    </source>
</evidence>
<accession>A0A2T5VG88</accession>
<dbReference type="PANTHER" id="PTHR30329">
    <property type="entry name" value="STATOR ELEMENT OF FLAGELLAR MOTOR COMPLEX"/>
    <property type="match status" value="1"/>
</dbReference>
<feature type="signal peptide" evidence="5">
    <location>
        <begin position="1"/>
        <end position="19"/>
    </location>
</feature>
<dbReference type="EMBL" id="QAYG01000001">
    <property type="protein sequence ID" value="PTW62771.1"/>
    <property type="molecule type" value="Genomic_DNA"/>
</dbReference>
<sequence length="178" mass="18711">MAKGSGRLVAAWITAGVLAGLGAGCAGGPLTGGGDTPDTTNAPADGFAQVAPGSKQDFIMNVGRRTYFAGGAADLDTTAKRTLDKQAVWLRAHPEWYAKLQGHADDPGNAAANQTLSAKRAEAVMSYLVAQGVPATRLWAKGYARQRPVRACSEIECTAQNRRVVTNLRREKDESAPD</sequence>